<protein>
    <submittedName>
        <fullName evidence="1">Uncharacterized protein</fullName>
    </submittedName>
</protein>
<accession>A0ABU8USJ8</accession>
<reference evidence="1 2" key="1">
    <citation type="submission" date="2024-03" db="EMBL/GenBank/DDBJ databases">
        <title>Novel Streptomyces species of biotechnological and ecological value are a feature of Machair soil.</title>
        <authorList>
            <person name="Prole J.R."/>
            <person name="Goodfellow M."/>
            <person name="Allenby N."/>
            <person name="Ward A.C."/>
        </authorList>
    </citation>
    <scope>NUCLEOTIDE SEQUENCE [LARGE SCALE GENOMIC DNA]</scope>
    <source>
        <strain evidence="1 2">MS1.AVA.1</strain>
    </source>
</reference>
<dbReference type="EMBL" id="JBBKAK010000001">
    <property type="protein sequence ID" value="MEJ8671869.1"/>
    <property type="molecule type" value="Genomic_DNA"/>
</dbReference>
<proteinExistence type="predicted"/>
<sequence>MSALMQAAQLRLINLGQRASKSTGTLAATTVPLFTVAGGRVGITAIYGYVGTAITVANSYKLVSNPTTGTTMDLCTATDLGTTDTPAGAVLSMTSPAAGITGGTNTTVSTVSLTGIVPIGIGQIESVSAGTDGEITWTVFWIPLDDGATLVAA</sequence>
<evidence type="ECO:0000313" key="1">
    <source>
        <dbReference type="EMBL" id="MEJ8671869.1"/>
    </source>
</evidence>
<dbReference type="Proteomes" id="UP001376459">
    <property type="component" value="Unassembled WGS sequence"/>
</dbReference>
<name>A0ABU8USJ8_9ACTN</name>
<comment type="caution">
    <text evidence="1">The sequence shown here is derived from an EMBL/GenBank/DDBJ whole genome shotgun (WGS) entry which is preliminary data.</text>
</comment>
<gene>
    <name evidence="1" type="ORF">WKI71_36550</name>
</gene>
<keyword evidence="2" id="KW-1185">Reference proteome</keyword>
<organism evidence="1 2">
    <name type="scientific">Streptomyces machairae</name>
    <dbReference type="NCBI Taxonomy" id="3134109"/>
    <lineage>
        <taxon>Bacteria</taxon>
        <taxon>Bacillati</taxon>
        <taxon>Actinomycetota</taxon>
        <taxon>Actinomycetes</taxon>
        <taxon>Kitasatosporales</taxon>
        <taxon>Streptomycetaceae</taxon>
        <taxon>Streptomyces</taxon>
    </lineage>
</organism>
<evidence type="ECO:0000313" key="2">
    <source>
        <dbReference type="Proteomes" id="UP001376459"/>
    </source>
</evidence>